<reference evidence="1" key="1">
    <citation type="submission" date="2020-07" db="EMBL/GenBank/DDBJ databases">
        <authorList>
            <person name="Nieuwenhuis M."/>
            <person name="Van De Peppel L.J.J."/>
        </authorList>
    </citation>
    <scope>NUCLEOTIDE SEQUENCE</scope>
    <source>
        <strain evidence="1">AP01</strain>
        <tissue evidence="1">Mycelium</tissue>
    </source>
</reference>
<dbReference type="Proteomes" id="UP000775547">
    <property type="component" value="Unassembled WGS sequence"/>
</dbReference>
<organism evidence="1 2">
    <name type="scientific">Asterophora parasitica</name>
    <dbReference type="NCBI Taxonomy" id="117018"/>
    <lineage>
        <taxon>Eukaryota</taxon>
        <taxon>Fungi</taxon>
        <taxon>Dikarya</taxon>
        <taxon>Basidiomycota</taxon>
        <taxon>Agaricomycotina</taxon>
        <taxon>Agaricomycetes</taxon>
        <taxon>Agaricomycetidae</taxon>
        <taxon>Agaricales</taxon>
        <taxon>Tricholomatineae</taxon>
        <taxon>Lyophyllaceae</taxon>
        <taxon>Asterophora</taxon>
    </lineage>
</organism>
<dbReference type="InterPro" id="IPR023213">
    <property type="entry name" value="CAT-like_dom_sf"/>
</dbReference>
<reference evidence="1" key="2">
    <citation type="submission" date="2021-10" db="EMBL/GenBank/DDBJ databases">
        <title>Phylogenomics reveals ancestral predisposition of the termite-cultivated fungus Termitomyces towards a domesticated lifestyle.</title>
        <authorList>
            <person name="Auxier B."/>
            <person name="Grum-Grzhimaylo A."/>
            <person name="Cardenas M.E."/>
            <person name="Lodge J.D."/>
            <person name="Laessoe T."/>
            <person name="Pedersen O."/>
            <person name="Smith M.E."/>
            <person name="Kuyper T.W."/>
            <person name="Franco-Molano E.A."/>
            <person name="Baroni T.J."/>
            <person name="Aanen D.K."/>
        </authorList>
    </citation>
    <scope>NUCLEOTIDE SEQUENCE</scope>
    <source>
        <strain evidence="1">AP01</strain>
        <tissue evidence="1">Mycelium</tissue>
    </source>
</reference>
<dbReference type="AlphaFoldDB" id="A0A9P7G4J5"/>
<dbReference type="OrthoDB" id="21502at2759"/>
<dbReference type="EMBL" id="JABCKV010000229">
    <property type="protein sequence ID" value="KAG5641958.1"/>
    <property type="molecule type" value="Genomic_DNA"/>
</dbReference>
<protein>
    <submittedName>
        <fullName evidence="1">Uncharacterized protein</fullName>
    </submittedName>
</protein>
<sequence length="272" mass="30437">MQETLQELSAAASLSSKEPAALVDVQREFVKMNLKNMVSVGAGVAYEFLWKKAEIKAVYLGKNVVNDIVQKVKDEVKSSGTGFVSTSDVLVAWFLKAAYLGETDKNAVCVTTFVSIRSSLEEKDPTFKNYTHNSIITCSRPPLSKKEIASKSLAELACINRKAIDDVRNIPFIQAYTHWVAKIGGNAVPTRRRGADSWLFSNQVIGHFDEIDFGSEMSAFWHWNEPFVPDHSVILNKFKGGYIIEAGIRRSRWEAVAEEVERMKKGENARVQ</sequence>
<gene>
    <name evidence="1" type="ORF">DXG03_003850</name>
</gene>
<evidence type="ECO:0000313" key="2">
    <source>
        <dbReference type="Proteomes" id="UP000775547"/>
    </source>
</evidence>
<proteinExistence type="predicted"/>
<evidence type="ECO:0000313" key="1">
    <source>
        <dbReference type="EMBL" id="KAG5641958.1"/>
    </source>
</evidence>
<comment type="caution">
    <text evidence="1">The sequence shown here is derived from an EMBL/GenBank/DDBJ whole genome shotgun (WGS) entry which is preliminary data.</text>
</comment>
<keyword evidence="2" id="KW-1185">Reference proteome</keyword>
<dbReference type="Gene3D" id="3.30.559.10">
    <property type="entry name" value="Chloramphenicol acetyltransferase-like domain"/>
    <property type="match status" value="1"/>
</dbReference>
<accession>A0A9P7G4J5</accession>
<name>A0A9P7G4J5_9AGAR</name>